<reference evidence="1" key="2">
    <citation type="submission" date="2022-01" db="EMBL/GenBank/DDBJ databases">
        <authorList>
            <person name="Yamashiro T."/>
            <person name="Shiraishi A."/>
            <person name="Satake H."/>
            <person name="Nakayama K."/>
        </authorList>
    </citation>
    <scope>NUCLEOTIDE SEQUENCE</scope>
</reference>
<name>A0ABQ4Y4A5_9ASTR</name>
<dbReference type="Proteomes" id="UP001151760">
    <property type="component" value="Unassembled WGS sequence"/>
</dbReference>
<gene>
    <name evidence="1" type="ORF">Tco_0705026</name>
</gene>
<reference evidence="1" key="1">
    <citation type="journal article" date="2022" name="Int. J. Mol. Sci.">
        <title>Draft Genome of Tanacetum Coccineum: Genomic Comparison of Closely Related Tanacetum-Family Plants.</title>
        <authorList>
            <person name="Yamashiro T."/>
            <person name="Shiraishi A."/>
            <person name="Nakayama K."/>
            <person name="Satake H."/>
        </authorList>
    </citation>
    <scope>NUCLEOTIDE SEQUENCE</scope>
</reference>
<protein>
    <recommendedName>
        <fullName evidence="3">EF-hand domain-containing protein</fullName>
    </recommendedName>
</protein>
<evidence type="ECO:0008006" key="3">
    <source>
        <dbReference type="Google" id="ProtNLM"/>
    </source>
</evidence>
<organism evidence="1 2">
    <name type="scientific">Tanacetum coccineum</name>
    <dbReference type="NCBI Taxonomy" id="301880"/>
    <lineage>
        <taxon>Eukaryota</taxon>
        <taxon>Viridiplantae</taxon>
        <taxon>Streptophyta</taxon>
        <taxon>Embryophyta</taxon>
        <taxon>Tracheophyta</taxon>
        <taxon>Spermatophyta</taxon>
        <taxon>Magnoliopsida</taxon>
        <taxon>eudicotyledons</taxon>
        <taxon>Gunneridae</taxon>
        <taxon>Pentapetalae</taxon>
        <taxon>asterids</taxon>
        <taxon>campanulids</taxon>
        <taxon>Asterales</taxon>
        <taxon>Asteraceae</taxon>
        <taxon>Asteroideae</taxon>
        <taxon>Anthemideae</taxon>
        <taxon>Anthemidinae</taxon>
        <taxon>Tanacetum</taxon>
    </lineage>
</organism>
<accession>A0ABQ4Y4A5</accession>
<sequence length="89" mass="10070">MDLCNYNCWSEHEDSLADNSTSSHVSNANENTESYVNDIHENLNVMLRDLGANDGDIDQEDLQQLFEEAKKPLYDGCDFSVLSVLELLN</sequence>
<keyword evidence="2" id="KW-1185">Reference proteome</keyword>
<dbReference type="EMBL" id="BQNB010010061">
    <property type="protein sequence ID" value="GJS72185.1"/>
    <property type="molecule type" value="Genomic_DNA"/>
</dbReference>
<comment type="caution">
    <text evidence="1">The sequence shown here is derived from an EMBL/GenBank/DDBJ whole genome shotgun (WGS) entry which is preliminary data.</text>
</comment>
<proteinExistence type="predicted"/>
<evidence type="ECO:0000313" key="2">
    <source>
        <dbReference type="Proteomes" id="UP001151760"/>
    </source>
</evidence>
<evidence type="ECO:0000313" key="1">
    <source>
        <dbReference type="EMBL" id="GJS72185.1"/>
    </source>
</evidence>